<sequence>MALFCTSVKSIERLPPTQDALLQHVLRAIYQAGIWATSDQPMPFLPSPDNFGWDKDQVWTPKWMTLLEVSKACQEFISCSCKGKCSRCKCVRANLDCTSLCKCHCTGKLP</sequence>
<keyword evidence="2" id="KW-1185">Reference proteome</keyword>
<protein>
    <submittedName>
        <fullName evidence="1">Uncharacterized protein</fullName>
    </submittedName>
</protein>
<evidence type="ECO:0000313" key="2">
    <source>
        <dbReference type="Proteomes" id="UP001152795"/>
    </source>
</evidence>
<dbReference type="EMBL" id="CACRXK020001762">
    <property type="protein sequence ID" value="CAB3990971.1"/>
    <property type="molecule type" value="Genomic_DNA"/>
</dbReference>
<proteinExistence type="predicted"/>
<dbReference type="AlphaFoldDB" id="A0A7D9DPT0"/>
<organism evidence="1 2">
    <name type="scientific">Paramuricea clavata</name>
    <name type="common">Red gorgonian</name>
    <name type="synonym">Violescent sea-whip</name>
    <dbReference type="NCBI Taxonomy" id="317549"/>
    <lineage>
        <taxon>Eukaryota</taxon>
        <taxon>Metazoa</taxon>
        <taxon>Cnidaria</taxon>
        <taxon>Anthozoa</taxon>
        <taxon>Octocorallia</taxon>
        <taxon>Malacalcyonacea</taxon>
        <taxon>Plexauridae</taxon>
        <taxon>Paramuricea</taxon>
    </lineage>
</organism>
<dbReference type="Proteomes" id="UP001152795">
    <property type="component" value="Unassembled WGS sequence"/>
</dbReference>
<name>A0A7D9DPT0_PARCT</name>
<reference evidence="1" key="1">
    <citation type="submission" date="2020-04" db="EMBL/GenBank/DDBJ databases">
        <authorList>
            <person name="Alioto T."/>
            <person name="Alioto T."/>
            <person name="Gomez Garrido J."/>
        </authorList>
    </citation>
    <scope>NUCLEOTIDE SEQUENCE</scope>
    <source>
        <strain evidence="1">A484AB</strain>
    </source>
</reference>
<comment type="caution">
    <text evidence="1">The sequence shown here is derived from an EMBL/GenBank/DDBJ whole genome shotgun (WGS) entry which is preliminary data.</text>
</comment>
<dbReference type="OrthoDB" id="5977580at2759"/>
<evidence type="ECO:0000313" key="1">
    <source>
        <dbReference type="EMBL" id="CAB3990971.1"/>
    </source>
</evidence>
<gene>
    <name evidence="1" type="ORF">PACLA_8A029051</name>
</gene>
<accession>A0A7D9DPT0</accession>